<proteinExistence type="predicted"/>
<dbReference type="InterPro" id="IPR011740">
    <property type="entry name" value="DUF2460"/>
</dbReference>
<evidence type="ECO:0000259" key="2">
    <source>
        <dbReference type="Pfam" id="PF13547"/>
    </source>
</evidence>
<dbReference type="OrthoDB" id="8445115at2"/>
<sequence length="774" mass="83927">MGAPQALGVHLLPSTGEWAYDTVATSAAQWDLFTGTIETAKPTNTYAGGGSTTDYTLALNQLQAQHPETTTVSVVVSWFFDSTDASKCRIYPSTIYLLGGVWQGGVATHWYCSGLTEATFPGVIPLPMTGADSSAMLKYFAGLLPDPSAALGSYIYGGTPSDPSIVRCIQDLKARGFKVVFYPFLLATCAGYPWRGRITYSPDLSSAAAAAVNAFLGPATTGMFSRDAVNLTVGYSGGATTDWTYRRMILHYANLCVIAGGVNLFVIGSELRGLETIRGPAWTKAGTLDGGGKAVWDYPFVAGLVTLANDVRSVFDGAGLTKNLSTHKNLITYSADWSDWMGYQHPGQNGQWPHLDSLWSSSNIDVVSFDNYLPLSDWTTGSGGLDVLNWSAPAPTGPWPPGSSTMSGLGLSGLPTIYSLPYLEANIEGGQYFNWFYNDGNNLGRGLDPNNSGQIVSLPEGDRLTQSRNAYSSGQQILAPKQLRWWWNNTHQAVYDTGSGWVPQGAQTEWVAQSKSIITLEYGCSNADKATNQPNVFFDPKSTESYTAFWSAWAQYGSNWAPVRDDTIAALYIQAVYNYWLSGSNNQTSGGGVQMLLPTFCCLWNWDARPFPIYPLDGSAWGDTGNWSAGDWFTGLRTPLPPLAPSADPTPPAYATFPTIATLGWSVHVRPRFATDVASHVSGREVRNPRFVAPLYDFELTFEVLRSDAAHQELQALAGFFEAMGGAATPFWFSPPNLSGGPYLCRFADDVQDFEEFMTMLFKLGTCKLQGVRG</sequence>
<reference evidence="3 4" key="1">
    <citation type="submission" date="2018-06" db="EMBL/GenBank/DDBJ databases">
        <title>Genomic Encyclopedia of Type Strains, Phase IV (KMG-IV): sequencing the most valuable type-strain genomes for metagenomic binning, comparative biology and taxonomic classification.</title>
        <authorList>
            <person name="Goeker M."/>
        </authorList>
    </citation>
    <scope>NUCLEOTIDE SEQUENCE [LARGE SCALE GENOMIC DNA]</scope>
    <source>
        <strain evidence="3 4">DSM 24875</strain>
    </source>
</reference>
<dbReference type="Pfam" id="PF09343">
    <property type="entry name" value="DUF2460"/>
    <property type="match status" value="1"/>
</dbReference>
<dbReference type="InterPro" id="IPR025195">
    <property type="entry name" value="GTA_TIM_dom"/>
</dbReference>
<evidence type="ECO:0000313" key="4">
    <source>
        <dbReference type="Proteomes" id="UP000253529"/>
    </source>
</evidence>
<gene>
    <name evidence="3" type="ORF">DFR50_14248</name>
</gene>
<evidence type="ECO:0000259" key="1">
    <source>
        <dbReference type="Pfam" id="PF09343"/>
    </source>
</evidence>
<dbReference type="Gene3D" id="3.20.20.80">
    <property type="entry name" value="Glycosidases"/>
    <property type="match status" value="1"/>
</dbReference>
<keyword evidence="4" id="KW-1185">Reference proteome</keyword>
<organism evidence="3 4">
    <name type="scientific">Roseiarcus fermentans</name>
    <dbReference type="NCBI Taxonomy" id="1473586"/>
    <lineage>
        <taxon>Bacteria</taxon>
        <taxon>Pseudomonadati</taxon>
        <taxon>Pseudomonadota</taxon>
        <taxon>Alphaproteobacteria</taxon>
        <taxon>Hyphomicrobiales</taxon>
        <taxon>Roseiarcaceae</taxon>
        <taxon>Roseiarcus</taxon>
    </lineage>
</organism>
<comment type="caution">
    <text evidence="3">The sequence shown here is derived from an EMBL/GenBank/DDBJ whole genome shotgun (WGS) entry which is preliminary data.</text>
</comment>
<dbReference type="CDD" id="cd19607">
    <property type="entry name" value="GTA_TIM-barrel-like"/>
    <property type="match status" value="1"/>
</dbReference>
<feature type="domain" description="GTA TIM-barrel-like" evidence="2">
    <location>
        <begin position="243"/>
        <end position="615"/>
    </location>
</feature>
<accession>A0A366EQ31</accession>
<protein>
    <submittedName>
        <fullName evidence="3">Uncharacterized protein DUF2460</fullName>
    </submittedName>
</protein>
<dbReference type="Pfam" id="PF13547">
    <property type="entry name" value="GTA_TIM"/>
    <property type="match status" value="1"/>
</dbReference>
<feature type="domain" description="DUF2460" evidence="1">
    <location>
        <begin position="657"/>
        <end position="734"/>
    </location>
</feature>
<dbReference type="RefSeq" id="WP_113892571.1">
    <property type="nucleotide sequence ID" value="NZ_QNRK01000042.1"/>
</dbReference>
<evidence type="ECO:0000313" key="3">
    <source>
        <dbReference type="EMBL" id="RBP03800.1"/>
    </source>
</evidence>
<dbReference type="EMBL" id="QNRK01000042">
    <property type="protein sequence ID" value="RBP03800.1"/>
    <property type="molecule type" value="Genomic_DNA"/>
</dbReference>
<dbReference type="Proteomes" id="UP000253529">
    <property type="component" value="Unassembled WGS sequence"/>
</dbReference>
<dbReference type="AlphaFoldDB" id="A0A366EQ31"/>
<name>A0A366EQ31_9HYPH</name>